<dbReference type="Proteomes" id="UP000322283">
    <property type="component" value="Unassembled WGS sequence"/>
</dbReference>
<dbReference type="EMBL" id="VCDX01000006">
    <property type="protein sequence ID" value="TYL12757.1"/>
    <property type="molecule type" value="Genomic_DNA"/>
</dbReference>
<keyword evidence="4" id="KW-1185">Reference proteome</keyword>
<evidence type="ECO:0000313" key="4">
    <source>
        <dbReference type="Proteomes" id="UP000322283"/>
    </source>
</evidence>
<accession>A0AAC9HIV9</accession>
<gene>
    <name evidence="1" type="ORF">Maut_02226</name>
    <name evidence="2" type="ORF">MTAT_19990</name>
</gene>
<dbReference type="AlphaFoldDB" id="A0AAC9HIV9"/>
<proteinExistence type="predicted"/>
<evidence type="ECO:0000313" key="2">
    <source>
        <dbReference type="EMBL" id="TYL12757.1"/>
    </source>
</evidence>
<organism evidence="1 3">
    <name type="scientific">Neomoorella thermoacetica</name>
    <name type="common">Clostridium thermoaceticum</name>
    <dbReference type="NCBI Taxonomy" id="1525"/>
    <lineage>
        <taxon>Bacteria</taxon>
        <taxon>Bacillati</taxon>
        <taxon>Bacillota</taxon>
        <taxon>Clostridia</taxon>
        <taxon>Neomoorellales</taxon>
        <taxon>Neomoorellaceae</taxon>
        <taxon>Neomoorella</taxon>
    </lineage>
</organism>
<dbReference type="EMBL" id="CP017019">
    <property type="protein sequence ID" value="AOQ24654.1"/>
    <property type="molecule type" value="Genomic_DNA"/>
</dbReference>
<evidence type="ECO:0000313" key="3">
    <source>
        <dbReference type="Proteomes" id="UP000094598"/>
    </source>
</evidence>
<protein>
    <submittedName>
        <fullName evidence="1">Uncharacterized protein</fullName>
    </submittedName>
</protein>
<evidence type="ECO:0000313" key="1">
    <source>
        <dbReference type="EMBL" id="AOQ24654.1"/>
    </source>
</evidence>
<dbReference type="RefSeq" id="WP_069590417.1">
    <property type="nucleotide sequence ID" value="NZ_VCDX01000006.1"/>
</dbReference>
<name>A0AAC9HIV9_NEOTH</name>
<dbReference type="Proteomes" id="UP000094598">
    <property type="component" value="Chromosome"/>
</dbReference>
<reference evidence="1 3" key="1">
    <citation type="submission" date="2016-08" db="EMBL/GenBank/DDBJ databases">
        <title>Moorella thermoacetica DSM 103132.</title>
        <authorList>
            <person name="Jendresen C.B."/>
            <person name="Redl S.M."/>
            <person name="Jensen T.O."/>
            <person name="Nielsen A.T."/>
        </authorList>
    </citation>
    <scope>NUCLEOTIDE SEQUENCE [LARGE SCALE GENOMIC DNA]</scope>
    <source>
        <strain evidence="1 3">DSM 103132</strain>
    </source>
</reference>
<reference evidence="2 4" key="2">
    <citation type="submission" date="2019-05" db="EMBL/GenBank/DDBJ databases">
        <title>Genome sequence of Moorella thermoacetica ATCC 33924.</title>
        <authorList>
            <person name="Poehlein A."/>
            <person name="Bengelsdorf F.R."/>
            <person name="Duerre P."/>
            <person name="Daniel R."/>
        </authorList>
    </citation>
    <scope>NUCLEOTIDE SEQUENCE [LARGE SCALE GENOMIC DNA]</scope>
    <source>
        <strain evidence="2 4">ATCC 33924</strain>
    </source>
</reference>
<sequence length="83" mass="9587">MATFCSLDCIDSCDFCIHFSSPSLKKYRVYDGDGFCKKHNRDAEPGSSCEDFYCFRAKDDSAITMSLKEFYEARIRKKVLDDN</sequence>